<reference evidence="2 3" key="1">
    <citation type="submission" date="2014-11" db="EMBL/GenBank/DDBJ databases">
        <authorList>
            <person name="Park G.-S."/>
            <person name="Hong S.-J."/>
            <person name="Jung B.K."/>
            <person name="Khan A.R."/>
            <person name="Kwak Y."/>
            <person name="Shin J.-H."/>
        </authorList>
    </citation>
    <scope>NUCLEOTIDE SEQUENCE [LARGE SCALE GENOMIC DNA]</scope>
    <source>
        <strain evidence="2 3">DSM 27622</strain>
    </source>
</reference>
<accession>A0A0G3M783</accession>
<protein>
    <submittedName>
        <fullName evidence="2">N-acetylmuramoyl-L-alanine amidase</fullName>
    </submittedName>
</protein>
<dbReference type="PANTHER" id="PTHR11022">
    <property type="entry name" value="PEPTIDOGLYCAN RECOGNITION PROTEIN"/>
    <property type="match status" value="1"/>
</dbReference>
<feature type="domain" description="N-acetylmuramoyl-L-alanine amidase" evidence="1">
    <location>
        <begin position="1"/>
        <end position="126"/>
    </location>
</feature>
<sequence>MRKIQYIAVHCSATSQTATVSAIQNYWKKELGWKMPGYHYIIKADGEIVNLLPIDQVSNGVKGYNSVSINICYIGGIDGNGKPKDTRTPEQKESLLKILKTLKKEFPKAIIQGHRDFPKVAKACPSFDAKTEYQNL</sequence>
<proteinExistence type="predicted"/>
<name>A0A0G3M783_CHRGL</name>
<dbReference type="STRING" id="1324352.OK18_19125"/>
<organism evidence="2 3">
    <name type="scientific">Chryseobacterium gallinarum</name>
    <dbReference type="NCBI Taxonomy" id="1324352"/>
    <lineage>
        <taxon>Bacteria</taxon>
        <taxon>Pseudomonadati</taxon>
        <taxon>Bacteroidota</taxon>
        <taxon>Flavobacteriia</taxon>
        <taxon>Flavobacteriales</taxon>
        <taxon>Weeksellaceae</taxon>
        <taxon>Chryseobacterium group</taxon>
        <taxon>Chryseobacterium</taxon>
    </lineage>
</organism>
<dbReference type="RefSeq" id="WP_053329040.1">
    <property type="nucleotide sequence ID" value="NZ_CP009928.1"/>
</dbReference>
<evidence type="ECO:0000259" key="1">
    <source>
        <dbReference type="SMART" id="SM00644"/>
    </source>
</evidence>
<dbReference type="GO" id="GO:0008745">
    <property type="term" value="F:N-acetylmuramoyl-L-alanine amidase activity"/>
    <property type="evidence" value="ECO:0007669"/>
    <property type="project" value="InterPro"/>
</dbReference>
<evidence type="ECO:0000313" key="3">
    <source>
        <dbReference type="Proteomes" id="UP000035213"/>
    </source>
</evidence>
<dbReference type="InterPro" id="IPR036505">
    <property type="entry name" value="Amidase/PGRP_sf"/>
</dbReference>
<dbReference type="GO" id="GO:0009253">
    <property type="term" value="P:peptidoglycan catabolic process"/>
    <property type="evidence" value="ECO:0007669"/>
    <property type="project" value="InterPro"/>
</dbReference>
<dbReference type="SMART" id="SM00644">
    <property type="entry name" value="Ami_2"/>
    <property type="match status" value="1"/>
</dbReference>
<dbReference type="SUPFAM" id="SSF55846">
    <property type="entry name" value="N-acetylmuramoyl-L-alanine amidase-like"/>
    <property type="match status" value="1"/>
</dbReference>
<dbReference type="KEGG" id="cgn:OK18_19125"/>
<dbReference type="InterPro" id="IPR015510">
    <property type="entry name" value="PGRP"/>
</dbReference>
<dbReference type="Pfam" id="PF01510">
    <property type="entry name" value="Amidase_2"/>
    <property type="match status" value="1"/>
</dbReference>
<evidence type="ECO:0000313" key="2">
    <source>
        <dbReference type="EMBL" id="AKK74445.1"/>
    </source>
</evidence>
<dbReference type="EMBL" id="CP009928">
    <property type="protein sequence ID" value="AKK74445.1"/>
    <property type="molecule type" value="Genomic_DNA"/>
</dbReference>
<dbReference type="OrthoDB" id="1037861at2"/>
<dbReference type="Gene3D" id="3.40.80.10">
    <property type="entry name" value="Peptidoglycan recognition protein-like"/>
    <property type="match status" value="1"/>
</dbReference>
<dbReference type="InterPro" id="IPR002502">
    <property type="entry name" value="Amidase_domain"/>
</dbReference>
<dbReference type="AlphaFoldDB" id="A0A0G3M783"/>
<dbReference type="PANTHER" id="PTHR11022:SF41">
    <property type="entry name" value="PEPTIDOGLYCAN-RECOGNITION PROTEIN LC-RELATED"/>
    <property type="match status" value="1"/>
</dbReference>
<dbReference type="CDD" id="cd06583">
    <property type="entry name" value="PGRP"/>
    <property type="match status" value="1"/>
</dbReference>
<dbReference type="Proteomes" id="UP000035213">
    <property type="component" value="Chromosome"/>
</dbReference>
<gene>
    <name evidence="2" type="ORF">OK18_19125</name>
</gene>
<dbReference type="PATRIC" id="fig|1324352.5.peg.4017"/>